<sequence length="69" mass="7641">MCMEKSKGGALGIRRLSLLNKTLFYGNRINGMLLKEEPFGIKSLVENMGRKREDGGPTKSKEKGEVLKG</sequence>
<organism evidence="2 3">
    <name type="scientific">Vitis vinifera</name>
    <name type="common">Grape</name>
    <dbReference type="NCBI Taxonomy" id="29760"/>
    <lineage>
        <taxon>Eukaryota</taxon>
        <taxon>Viridiplantae</taxon>
        <taxon>Streptophyta</taxon>
        <taxon>Embryophyta</taxon>
        <taxon>Tracheophyta</taxon>
        <taxon>Spermatophyta</taxon>
        <taxon>Magnoliopsida</taxon>
        <taxon>eudicotyledons</taxon>
        <taxon>Gunneridae</taxon>
        <taxon>Pentapetalae</taxon>
        <taxon>rosids</taxon>
        <taxon>Vitales</taxon>
        <taxon>Vitaceae</taxon>
        <taxon>Viteae</taxon>
        <taxon>Vitis</taxon>
    </lineage>
</organism>
<proteinExistence type="predicted"/>
<reference evidence="2 3" key="1">
    <citation type="journal article" date="2018" name="PLoS Genet.">
        <title>Population sequencing reveals clonal diversity and ancestral inbreeding in the grapevine cultivar Chardonnay.</title>
        <authorList>
            <person name="Roach M.J."/>
            <person name="Johnson D.L."/>
            <person name="Bohlmann J."/>
            <person name="van Vuuren H.J."/>
            <person name="Jones S.J."/>
            <person name="Pretorius I.S."/>
            <person name="Schmidt S.A."/>
            <person name="Borneman A.R."/>
        </authorList>
    </citation>
    <scope>NUCLEOTIDE SEQUENCE [LARGE SCALE GENOMIC DNA]</scope>
    <source>
        <strain evidence="3">cv. Chardonnay</strain>
        <tissue evidence="2">Leaf</tissue>
    </source>
</reference>
<feature type="compositionally biased region" description="Basic and acidic residues" evidence="1">
    <location>
        <begin position="48"/>
        <end position="69"/>
    </location>
</feature>
<comment type="caution">
    <text evidence="2">The sequence shown here is derived from an EMBL/GenBank/DDBJ whole genome shotgun (WGS) entry which is preliminary data.</text>
</comment>
<gene>
    <name evidence="2" type="ORF">CK203_085488</name>
</gene>
<dbReference type="EMBL" id="QGNW01002577">
    <property type="protein sequence ID" value="RVW17439.1"/>
    <property type="molecule type" value="Genomic_DNA"/>
</dbReference>
<dbReference type="AlphaFoldDB" id="A0A438C2H3"/>
<name>A0A438C2H3_VITVI</name>
<protein>
    <submittedName>
        <fullName evidence="2">Uncharacterized protein</fullName>
    </submittedName>
</protein>
<feature type="region of interest" description="Disordered" evidence="1">
    <location>
        <begin position="47"/>
        <end position="69"/>
    </location>
</feature>
<evidence type="ECO:0000256" key="1">
    <source>
        <dbReference type="SAM" id="MobiDB-lite"/>
    </source>
</evidence>
<accession>A0A438C2H3</accession>
<evidence type="ECO:0000313" key="3">
    <source>
        <dbReference type="Proteomes" id="UP000288805"/>
    </source>
</evidence>
<evidence type="ECO:0000313" key="2">
    <source>
        <dbReference type="EMBL" id="RVW17439.1"/>
    </source>
</evidence>
<dbReference type="Proteomes" id="UP000288805">
    <property type="component" value="Unassembled WGS sequence"/>
</dbReference>